<organism evidence="2 3">
    <name type="scientific">Hoylesella nanceiensis</name>
    <dbReference type="NCBI Taxonomy" id="425941"/>
    <lineage>
        <taxon>Bacteria</taxon>
        <taxon>Pseudomonadati</taxon>
        <taxon>Bacteroidota</taxon>
        <taxon>Bacteroidia</taxon>
        <taxon>Bacteroidales</taxon>
        <taxon>Prevotellaceae</taxon>
        <taxon>Hoylesella</taxon>
    </lineage>
</organism>
<dbReference type="InterPro" id="IPR025049">
    <property type="entry name" value="Mfa-like_1"/>
</dbReference>
<dbReference type="Pfam" id="PF13149">
    <property type="entry name" value="Mfa_like_1"/>
    <property type="match status" value="1"/>
</dbReference>
<keyword evidence="1" id="KW-0732">Signal</keyword>
<accession>A0ABS6YAY3</accession>
<keyword evidence="3" id="KW-1185">Reference proteome</keyword>
<comment type="caution">
    <text evidence="2">The sequence shown here is derived from an EMBL/GenBank/DDBJ whole genome shotgun (WGS) entry which is preliminary data.</text>
</comment>
<dbReference type="Proteomes" id="UP000788426">
    <property type="component" value="Unassembled WGS sequence"/>
</dbReference>
<dbReference type="PROSITE" id="PS51257">
    <property type="entry name" value="PROKAR_LIPOPROTEIN"/>
    <property type="match status" value="1"/>
</dbReference>
<name>A0ABS6YAY3_9BACT</name>
<dbReference type="RefSeq" id="WP_219479696.1">
    <property type="nucleotide sequence ID" value="NZ_JAHXCT010000002.1"/>
</dbReference>
<reference evidence="2 3" key="1">
    <citation type="submission" date="2021-07" db="EMBL/GenBank/DDBJ databases">
        <title>Genomic diversity and antimicrobial resistance of Prevotella spp. isolated from chronic lung disease airways.</title>
        <authorList>
            <person name="Webb K.A."/>
            <person name="Olagoke O.S."/>
            <person name="Baird T."/>
            <person name="Neill J."/>
            <person name="Pham A."/>
            <person name="Wells T.J."/>
            <person name="Ramsay K.A."/>
            <person name="Bell S.C."/>
            <person name="Sarovich D.S."/>
            <person name="Price E.P."/>
        </authorList>
    </citation>
    <scope>NUCLEOTIDE SEQUENCE [LARGE SCALE GENOMIC DNA]</scope>
    <source>
        <strain evidence="2 3">SCHI0011.S.12</strain>
    </source>
</reference>
<sequence>MKHFIYAALIGAMGFASCANDDVVSNNQTTNGALKINAGIALHKVTRAFDNQWNKGDEIGVYLLNAGTTTVNGDVNYQYKSNIETETAEEGNFAPVSKSAFLPSDGSAVDVVAYYPYTTDIADGVRSISVADQSNQAAIDLLQAKATNVTRINPTANLSFSHKLTKLYFTFTSTSGVNLDRVTATIGNQHTNINYNVLQDAISLKEGDATQDITLRKGDSYLEAIVIPNTVDGNAAANRTLTFTIGGEEYKATLSSATSFEAGKKYMYNVEFSQTGVTLTGAGITPWTEVSSNETVVVTGGIKDVYLFGNPTNWDHRDKLTAKGNGVFEWKGNIYKNQELKFTLEDNGDYNTYQLMPNASGHENKTIEEGESTYSKVLYNDDNDNKWVASKHGYYTITIDTKTSKIKFEQTEVPVTQLYGVGDALPSGWDLGNAPKFTQDPTNAKIFTLDVTLKAGSFKLPLWLNSGFECDFLMPENADAPLTARKVVRRNYPNTYDGNDTKWKVESSEAGDYTITVNLEDMTMTAVKKN</sequence>
<evidence type="ECO:0000256" key="1">
    <source>
        <dbReference type="SAM" id="SignalP"/>
    </source>
</evidence>
<dbReference type="EMBL" id="JAHXCT010000002">
    <property type="protein sequence ID" value="MBW4768729.1"/>
    <property type="molecule type" value="Genomic_DNA"/>
</dbReference>
<feature type="chain" id="PRO_5046072312" evidence="1">
    <location>
        <begin position="22"/>
        <end position="530"/>
    </location>
</feature>
<proteinExistence type="predicted"/>
<protein>
    <submittedName>
        <fullName evidence="2">Fimbrillin family protein</fullName>
    </submittedName>
</protein>
<dbReference type="CDD" id="cd13120">
    <property type="entry name" value="BF2867_like_N"/>
    <property type="match status" value="1"/>
</dbReference>
<evidence type="ECO:0000313" key="3">
    <source>
        <dbReference type="Proteomes" id="UP000788426"/>
    </source>
</evidence>
<dbReference type="CDD" id="cd13121">
    <property type="entry name" value="BF2867_like_C"/>
    <property type="match status" value="1"/>
</dbReference>
<evidence type="ECO:0000313" key="2">
    <source>
        <dbReference type="EMBL" id="MBW4768729.1"/>
    </source>
</evidence>
<gene>
    <name evidence="2" type="ORF">KZO38_03000</name>
</gene>
<feature type="signal peptide" evidence="1">
    <location>
        <begin position="1"/>
        <end position="21"/>
    </location>
</feature>